<reference evidence="5 6" key="1">
    <citation type="submission" date="2017-09" db="EMBL/GenBank/DDBJ databases">
        <authorList>
            <person name="Lee N."/>
            <person name="Cho B.-K."/>
        </authorList>
    </citation>
    <scope>NUCLEOTIDE SEQUENCE [LARGE SCALE GENOMIC DNA]</scope>
    <source>
        <strain evidence="5 6">ATCC 12853</strain>
    </source>
</reference>
<comment type="similarity">
    <text evidence="1 3">Belongs to the Nudix hydrolase family.</text>
</comment>
<accession>A0A5J6GM87</accession>
<evidence type="ECO:0000256" key="2">
    <source>
        <dbReference type="ARBA" id="ARBA00022801"/>
    </source>
</evidence>
<dbReference type="GO" id="GO:0005829">
    <property type="term" value="C:cytosol"/>
    <property type="evidence" value="ECO:0007669"/>
    <property type="project" value="TreeGrafter"/>
</dbReference>
<evidence type="ECO:0000256" key="3">
    <source>
        <dbReference type="RuleBase" id="RU003476"/>
    </source>
</evidence>
<dbReference type="GO" id="GO:0035539">
    <property type="term" value="F:8-oxo-7,8-dihydrodeoxyguanosine triphosphate pyrophosphatase activity"/>
    <property type="evidence" value="ECO:0007669"/>
    <property type="project" value="TreeGrafter"/>
</dbReference>
<dbReference type="AlphaFoldDB" id="A0A5J6GM87"/>
<protein>
    <submittedName>
        <fullName evidence="5">NUDIX domain-containing protein</fullName>
    </submittedName>
</protein>
<dbReference type="Pfam" id="PF00293">
    <property type="entry name" value="NUDIX"/>
    <property type="match status" value="1"/>
</dbReference>
<dbReference type="InterPro" id="IPR020476">
    <property type="entry name" value="Nudix_hydrolase"/>
</dbReference>
<dbReference type="Gene3D" id="3.90.79.10">
    <property type="entry name" value="Nucleoside Triphosphate Pyrophosphohydrolase"/>
    <property type="match status" value="1"/>
</dbReference>
<dbReference type="InterPro" id="IPR020084">
    <property type="entry name" value="NUDIX_hydrolase_CS"/>
</dbReference>
<dbReference type="SUPFAM" id="SSF55811">
    <property type="entry name" value="Nudix"/>
    <property type="match status" value="1"/>
</dbReference>
<dbReference type="GO" id="GO:0006203">
    <property type="term" value="P:dGTP catabolic process"/>
    <property type="evidence" value="ECO:0007669"/>
    <property type="project" value="TreeGrafter"/>
</dbReference>
<feature type="domain" description="Nudix hydrolase" evidence="4">
    <location>
        <begin position="18"/>
        <end position="146"/>
    </location>
</feature>
<evidence type="ECO:0000313" key="6">
    <source>
        <dbReference type="Proteomes" id="UP000325529"/>
    </source>
</evidence>
<dbReference type="EMBL" id="CP023699">
    <property type="protein sequence ID" value="QEU94146.1"/>
    <property type="molecule type" value="Genomic_DNA"/>
</dbReference>
<evidence type="ECO:0000256" key="1">
    <source>
        <dbReference type="ARBA" id="ARBA00005582"/>
    </source>
</evidence>
<dbReference type="InterPro" id="IPR000086">
    <property type="entry name" value="NUDIX_hydrolase_dom"/>
</dbReference>
<dbReference type="PROSITE" id="PS00893">
    <property type="entry name" value="NUDIX_BOX"/>
    <property type="match status" value="1"/>
</dbReference>
<keyword evidence="2 3" id="KW-0378">Hydrolase</keyword>
<dbReference type="PROSITE" id="PS51462">
    <property type="entry name" value="NUDIX"/>
    <property type="match status" value="1"/>
</dbReference>
<dbReference type="PANTHER" id="PTHR16099">
    <property type="entry name" value="8-OXO-DGTP DIPHOSPHATES NUDT15"/>
    <property type="match status" value="1"/>
</dbReference>
<organism evidence="5 6">
    <name type="scientific">Streptomyces kanamyceticus</name>
    <dbReference type="NCBI Taxonomy" id="1967"/>
    <lineage>
        <taxon>Bacteria</taxon>
        <taxon>Bacillati</taxon>
        <taxon>Actinomycetota</taxon>
        <taxon>Actinomycetes</taxon>
        <taxon>Kitasatosporales</taxon>
        <taxon>Streptomycetaceae</taxon>
        <taxon>Streptomyces</taxon>
    </lineage>
</organism>
<dbReference type="KEGG" id="ska:CP970_27480"/>
<evidence type="ECO:0000259" key="4">
    <source>
        <dbReference type="PROSITE" id="PS51462"/>
    </source>
</evidence>
<keyword evidence="6" id="KW-1185">Reference proteome</keyword>
<sequence length="152" mass="16546">MPRTSTVRTRTHEELPMTAHVRVGVQAIVRLGGDVLLGLRANCFGAGTWGLPGGHLEVGETLMDAARRELDEETGVRALDMRVACVTDPDPAANHHMQVGVEIVDYSGDIRLREPDRCLRWEFWPMDALPDALFVGSAGVLGSVRAGALHRP</sequence>
<dbReference type="Proteomes" id="UP000325529">
    <property type="component" value="Chromosome"/>
</dbReference>
<name>A0A5J6GM87_STRKN</name>
<gene>
    <name evidence="5" type="ORF">CP970_27480</name>
</gene>
<evidence type="ECO:0000313" key="5">
    <source>
        <dbReference type="EMBL" id="QEU94146.1"/>
    </source>
</evidence>
<dbReference type="PRINTS" id="PR00502">
    <property type="entry name" value="NUDIXFAMILY"/>
</dbReference>
<proteinExistence type="inferred from homology"/>
<dbReference type="InterPro" id="IPR015797">
    <property type="entry name" value="NUDIX_hydrolase-like_dom_sf"/>
</dbReference>
<dbReference type="CDD" id="cd04678">
    <property type="entry name" value="NUDIX_MTH2_Nudt15"/>
    <property type="match status" value="1"/>
</dbReference>
<dbReference type="PANTHER" id="PTHR16099:SF5">
    <property type="entry name" value="NUCLEOTIDE TRIPHOSPHATE DIPHOSPHATASE NUDT15"/>
    <property type="match status" value="1"/>
</dbReference>